<keyword evidence="1" id="KW-0472">Membrane</keyword>
<organism evidence="2 3">
    <name type="scientific">Parvularcula maris</name>
    <dbReference type="NCBI Taxonomy" id="2965077"/>
    <lineage>
        <taxon>Bacteria</taxon>
        <taxon>Pseudomonadati</taxon>
        <taxon>Pseudomonadota</taxon>
        <taxon>Alphaproteobacteria</taxon>
        <taxon>Parvularculales</taxon>
        <taxon>Parvularculaceae</taxon>
        <taxon>Parvularcula</taxon>
    </lineage>
</organism>
<protein>
    <submittedName>
        <fullName evidence="2">DUF998 domain-containing protein</fullName>
    </submittedName>
</protein>
<name>A0A9X2L8A1_9PROT</name>
<feature type="transmembrane region" description="Helical" evidence="1">
    <location>
        <begin position="136"/>
        <end position="157"/>
    </location>
</feature>
<evidence type="ECO:0000313" key="2">
    <source>
        <dbReference type="EMBL" id="MCQ8184796.1"/>
    </source>
</evidence>
<keyword evidence="3" id="KW-1185">Reference proteome</keyword>
<dbReference type="AlphaFoldDB" id="A0A9X2L8A1"/>
<feature type="transmembrane region" description="Helical" evidence="1">
    <location>
        <begin position="169"/>
        <end position="186"/>
    </location>
</feature>
<evidence type="ECO:0000313" key="3">
    <source>
        <dbReference type="Proteomes" id="UP001142610"/>
    </source>
</evidence>
<dbReference type="Proteomes" id="UP001142610">
    <property type="component" value="Unassembled WGS sequence"/>
</dbReference>
<gene>
    <name evidence="2" type="ORF">NOG11_05280</name>
</gene>
<accession>A0A9X2L8A1</accession>
<feature type="transmembrane region" description="Helical" evidence="1">
    <location>
        <begin position="106"/>
        <end position="124"/>
    </location>
</feature>
<dbReference type="InterPro" id="IPR009339">
    <property type="entry name" value="DUF998"/>
</dbReference>
<sequence length="223" mass="23873">MAQQHAARAETGGDMDDALRERFEWLPYRLLGGAALLGCAAALIADVVMWFLVEGYSPAAQTISELGAGPHQAVQDGGITAFSIGTALLGLGLTLRGRGGRTAMSVRAAVFLLAVVIAAIALYNEYGDGDTDGLEIHRYLLGALYLLVPFILFFGHRAAPIRHKSTKQVCRYAAIGWLVLAPLFFVVPEGWNGAYERALALVLVGAVGISAWRLFRSPAEETD</sequence>
<keyword evidence="1" id="KW-0812">Transmembrane</keyword>
<dbReference type="RefSeq" id="WP_256618645.1">
    <property type="nucleotide sequence ID" value="NZ_JANIBC010000002.1"/>
</dbReference>
<reference evidence="2" key="1">
    <citation type="submission" date="2022-07" db="EMBL/GenBank/DDBJ databases">
        <title>Parvularcula maris sp. nov., an algicidal bacterium isolated from seawater.</title>
        <authorList>
            <person name="Li F."/>
        </authorList>
    </citation>
    <scope>NUCLEOTIDE SEQUENCE</scope>
    <source>
        <strain evidence="2">BGMRC 0090</strain>
    </source>
</reference>
<keyword evidence="1" id="KW-1133">Transmembrane helix</keyword>
<proteinExistence type="predicted"/>
<evidence type="ECO:0000256" key="1">
    <source>
        <dbReference type="SAM" id="Phobius"/>
    </source>
</evidence>
<feature type="transmembrane region" description="Helical" evidence="1">
    <location>
        <begin position="30"/>
        <end position="53"/>
    </location>
</feature>
<feature type="transmembrane region" description="Helical" evidence="1">
    <location>
        <begin position="198"/>
        <end position="215"/>
    </location>
</feature>
<feature type="transmembrane region" description="Helical" evidence="1">
    <location>
        <begin position="73"/>
        <end position="94"/>
    </location>
</feature>
<dbReference type="Pfam" id="PF06197">
    <property type="entry name" value="DUF998"/>
    <property type="match status" value="1"/>
</dbReference>
<dbReference type="EMBL" id="JANIBC010000002">
    <property type="protein sequence ID" value="MCQ8184796.1"/>
    <property type="molecule type" value="Genomic_DNA"/>
</dbReference>
<comment type="caution">
    <text evidence="2">The sequence shown here is derived from an EMBL/GenBank/DDBJ whole genome shotgun (WGS) entry which is preliminary data.</text>
</comment>